<reference evidence="3" key="1">
    <citation type="submission" date="2017-08" db="EMBL/GenBank/DDBJ databases">
        <authorList>
            <person name="Varghese N."/>
            <person name="Submissions S."/>
        </authorList>
    </citation>
    <scope>NUCLEOTIDE SEQUENCE [LARGE SCALE GENOMIC DNA]</scope>
    <source>
        <strain evidence="3">KCTC 23107</strain>
    </source>
</reference>
<dbReference type="Proteomes" id="UP000219465">
    <property type="component" value="Unassembled WGS sequence"/>
</dbReference>
<name>A0A286I9J4_9HYPH</name>
<feature type="domain" description="DUF2061" evidence="1">
    <location>
        <begin position="8"/>
        <end position="59"/>
    </location>
</feature>
<gene>
    <name evidence="2" type="ORF">SAMN05877838_1667</name>
</gene>
<evidence type="ECO:0000313" key="2">
    <source>
        <dbReference type="EMBL" id="SOE16785.1"/>
    </source>
</evidence>
<accession>A0A286I9J4</accession>
<evidence type="ECO:0000313" key="3">
    <source>
        <dbReference type="Proteomes" id="UP000219465"/>
    </source>
</evidence>
<sequence length="70" mass="7730">MESKLRTIAKAITWQALGLAVTGALAWFHTGNMVTALSFALSTAASGLAFFFVHERIWARVRWGVVERHA</sequence>
<dbReference type="AlphaFoldDB" id="A0A286I9J4"/>
<dbReference type="RefSeq" id="WP_097106878.1">
    <property type="nucleotide sequence ID" value="NZ_OCPC01000002.1"/>
</dbReference>
<evidence type="ECO:0000259" key="1">
    <source>
        <dbReference type="Pfam" id="PF09834"/>
    </source>
</evidence>
<organism evidence="2 3">
    <name type="scientific">Hoeflea halophila</name>
    <dbReference type="NCBI Taxonomy" id="714899"/>
    <lineage>
        <taxon>Bacteria</taxon>
        <taxon>Pseudomonadati</taxon>
        <taxon>Pseudomonadota</taxon>
        <taxon>Alphaproteobacteria</taxon>
        <taxon>Hyphomicrobiales</taxon>
        <taxon>Rhizobiaceae</taxon>
        <taxon>Hoeflea</taxon>
    </lineage>
</organism>
<protein>
    <submittedName>
        <fullName evidence="2">Predicted membrane protein DUF2061</fullName>
    </submittedName>
</protein>
<keyword evidence="3" id="KW-1185">Reference proteome</keyword>
<dbReference type="Pfam" id="PF09834">
    <property type="entry name" value="DUF2061"/>
    <property type="match status" value="1"/>
</dbReference>
<dbReference type="OrthoDB" id="197461at2"/>
<dbReference type="EMBL" id="OCPC01000002">
    <property type="protein sequence ID" value="SOE16785.1"/>
    <property type="molecule type" value="Genomic_DNA"/>
</dbReference>
<proteinExistence type="predicted"/>
<dbReference type="InterPro" id="IPR018638">
    <property type="entry name" value="DUF2061_membrane"/>
</dbReference>